<name>A0A7W5Z1C7_9HYPH</name>
<feature type="domain" description="ABC transporter" evidence="6">
    <location>
        <begin position="10"/>
        <end position="242"/>
    </location>
</feature>
<dbReference type="CDD" id="cd03224">
    <property type="entry name" value="ABC_TM1139_LivF_branched"/>
    <property type="match status" value="1"/>
</dbReference>
<dbReference type="AlphaFoldDB" id="A0A7W5Z1C7"/>
<dbReference type="Pfam" id="PF00005">
    <property type="entry name" value="ABC_tran"/>
    <property type="match status" value="1"/>
</dbReference>
<evidence type="ECO:0000256" key="1">
    <source>
        <dbReference type="ARBA" id="ARBA00005417"/>
    </source>
</evidence>
<dbReference type="RefSeq" id="WP_183750100.1">
    <property type="nucleotide sequence ID" value="NZ_JACICC010000001.1"/>
</dbReference>
<dbReference type="InterPro" id="IPR017871">
    <property type="entry name" value="ABC_transporter-like_CS"/>
</dbReference>
<dbReference type="GO" id="GO:0005524">
    <property type="term" value="F:ATP binding"/>
    <property type="evidence" value="ECO:0007669"/>
    <property type="project" value="UniProtKB-KW"/>
</dbReference>
<evidence type="ECO:0000313" key="7">
    <source>
        <dbReference type="EMBL" id="MBB3808052.1"/>
    </source>
</evidence>
<dbReference type="GO" id="GO:0015658">
    <property type="term" value="F:branched-chain amino acid transmembrane transporter activity"/>
    <property type="evidence" value="ECO:0007669"/>
    <property type="project" value="TreeGrafter"/>
</dbReference>
<comment type="caution">
    <text evidence="7">The sequence shown here is derived from an EMBL/GenBank/DDBJ whole genome shotgun (WGS) entry which is preliminary data.</text>
</comment>
<dbReference type="Proteomes" id="UP000537592">
    <property type="component" value="Unassembled WGS sequence"/>
</dbReference>
<organism evidence="7 8">
    <name type="scientific">Pseudochelatococcus contaminans</name>
    <dbReference type="NCBI Taxonomy" id="1538103"/>
    <lineage>
        <taxon>Bacteria</taxon>
        <taxon>Pseudomonadati</taxon>
        <taxon>Pseudomonadota</taxon>
        <taxon>Alphaproteobacteria</taxon>
        <taxon>Hyphomicrobiales</taxon>
        <taxon>Chelatococcaceae</taxon>
        <taxon>Pseudochelatococcus</taxon>
    </lineage>
</organism>
<keyword evidence="4 7" id="KW-0067">ATP-binding</keyword>
<dbReference type="SMART" id="SM00382">
    <property type="entry name" value="AAA"/>
    <property type="match status" value="1"/>
</dbReference>
<reference evidence="7 8" key="1">
    <citation type="submission" date="2020-08" db="EMBL/GenBank/DDBJ databases">
        <title>Genomic Encyclopedia of Type Strains, Phase IV (KMG-IV): sequencing the most valuable type-strain genomes for metagenomic binning, comparative biology and taxonomic classification.</title>
        <authorList>
            <person name="Goeker M."/>
        </authorList>
    </citation>
    <scope>NUCLEOTIDE SEQUENCE [LARGE SCALE GENOMIC DNA]</scope>
    <source>
        <strain evidence="7 8">DSM 28760</strain>
    </source>
</reference>
<keyword evidence="3" id="KW-0547">Nucleotide-binding</keyword>
<protein>
    <submittedName>
        <fullName evidence="7">Branched-chain amino acid transport system ATP-binding protein</fullName>
    </submittedName>
</protein>
<keyword evidence="2" id="KW-0813">Transport</keyword>
<dbReference type="SUPFAM" id="SSF52540">
    <property type="entry name" value="P-loop containing nucleoside triphosphate hydrolases"/>
    <property type="match status" value="1"/>
</dbReference>
<evidence type="ECO:0000256" key="4">
    <source>
        <dbReference type="ARBA" id="ARBA00022840"/>
    </source>
</evidence>
<dbReference type="PROSITE" id="PS00211">
    <property type="entry name" value="ABC_TRANSPORTER_1"/>
    <property type="match status" value="1"/>
</dbReference>
<dbReference type="PANTHER" id="PTHR43820:SF4">
    <property type="entry name" value="HIGH-AFFINITY BRANCHED-CHAIN AMINO ACID TRANSPORT ATP-BINDING PROTEIN LIVF"/>
    <property type="match status" value="1"/>
</dbReference>
<evidence type="ECO:0000256" key="3">
    <source>
        <dbReference type="ARBA" id="ARBA00022741"/>
    </source>
</evidence>
<evidence type="ECO:0000256" key="2">
    <source>
        <dbReference type="ARBA" id="ARBA00022448"/>
    </source>
</evidence>
<gene>
    <name evidence="7" type="ORF">FHS81_000106</name>
</gene>
<dbReference type="InterPro" id="IPR052156">
    <property type="entry name" value="BCAA_Transport_ATP-bd_LivF"/>
</dbReference>
<dbReference type="PROSITE" id="PS50893">
    <property type="entry name" value="ABC_TRANSPORTER_2"/>
    <property type="match status" value="1"/>
</dbReference>
<evidence type="ECO:0000313" key="8">
    <source>
        <dbReference type="Proteomes" id="UP000537592"/>
    </source>
</evidence>
<dbReference type="Gene3D" id="3.40.50.300">
    <property type="entry name" value="P-loop containing nucleotide triphosphate hydrolases"/>
    <property type="match status" value="1"/>
</dbReference>
<comment type="similarity">
    <text evidence="1">Belongs to the ABC transporter superfamily.</text>
</comment>
<dbReference type="GO" id="GO:0016887">
    <property type="term" value="F:ATP hydrolysis activity"/>
    <property type="evidence" value="ECO:0007669"/>
    <property type="project" value="InterPro"/>
</dbReference>
<sequence length="242" mass="26817">MATDSAKPMLDVQNVNVIYGNYQVLWDVSMQAHAGQVMAVLGPNGSGKSTILKAIMGLTPVRSGKVFLNGEDITNRPAHEMVARGMSMVLERRRLFTGMTVYENVMLGAYHHSVQKYAKDRLEWVESLFPIIAERRDQIAGKMSGGEQQMVAIARALMSKPQLLLMDEPYLGLTPRIVQQIADIIRKVNAEGIAVIFNEQNVKLSFGISSHGYLLESGRVMLSGTGDEMMNSDVIRRVYLGE</sequence>
<dbReference type="InterPro" id="IPR003439">
    <property type="entry name" value="ABC_transporter-like_ATP-bd"/>
</dbReference>
<evidence type="ECO:0000256" key="5">
    <source>
        <dbReference type="ARBA" id="ARBA00022970"/>
    </source>
</evidence>
<dbReference type="GO" id="GO:0015807">
    <property type="term" value="P:L-amino acid transport"/>
    <property type="evidence" value="ECO:0007669"/>
    <property type="project" value="TreeGrafter"/>
</dbReference>
<accession>A0A7W5Z1C7</accession>
<dbReference type="InterPro" id="IPR003593">
    <property type="entry name" value="AAA+_ATPase"/>
</dbReference>
<proteinExistence type="inferred from homology"/>
<evidence type="ECO:0000259" key="6">
    <source>
        <dbReference type="PROSITE" id="PS50893"/>
    </source>
</evidence>
<dbReference type="EMBL" id="JACICC010000001">
    <property type="protein sequence ID" value="MBB3808052.1"/>
    <property type="molecule type" value="Genomic_DNA"/>
</dbReference>
<keyword evidence="8" id="KW-1185">Reference proteome</keyword>
<dbReference type="PANTHER" id="PTHR43820">
    <property type="entry name" value="HIGH-AFFINITY BRANCHED-CHAIN AMINO ACID TRANSPORT ATP-BINDING PROTEIN LIVF"/>
    <property type="match status" value="1"/>
</dbReference>
<dbReference type="InterPro" id="IPR027417">
    <property type="entry name" value="P-loop_NTPase"/>
</dbReference>
<keyword evidence="5" id="KW-0029">Amino-acid transport</keyword>